<dbReference type="AlphaFoldDB" id="A0A0E9NSL0"/>
<evidence type="ECO:0000313" key="2">
    <source>
        <dbReference type="EMBL" id="GAO52768.1"/>
    </source>
</evidence>
<organism evidence="2 3">
    <name type="scientific">Saitoella complicata (strain BCRC 22490 / CBS 7301 / JCM 7358 / NBRC 10748 / NRRL Y-17804)</name>
    <dbReference type="NCBI Taxonomy" id="698492"/>
    <lineage>
        <taxon>Eukaryota</taxon>
        <taxon>Fungi</taxon>
        <taxon>Dikarya</taxon>
        <taxon>Ascomycota</taxon>
        <taxon>Taphrinomycotina</taxon>
        <taxon>Taphrinomycotina incertae sedis</taxon>
        <taxon>Saitoella</taxon>
    </lineage>
</organism>
<evidence type="ECO:0000313" key="3">
    <source>
        <dbReference type="Proteomes" id="UP000033140"/>
    </source>
</evidence>
<reference evidence="2 3" key="1">
    <citation type="journal article" date="2011" name="J. Gen. Appl. Microbiol.">
        <title>Draft genome sequencing of the enigmatic yeast Saitoella complicata.</title>
        <authorList>
            <person name="Nishida H."/>
            <person name="Hamamoto M."/>
            <person name="Sugiyama J."/>
        </authorList>
    </citation>
    <scope>NUCLEOTIDE SEQUENCE [LARGE SCALE GENOMIC DNA]</scope>
    <source>
        <strain evidence="2 3">NRRL Y-17804</strain>
    </source>
</reference>
<protein>
    <submittedName>
        <fullName evidence="2">Uncharacterized protein</fullName>
    </submittedName>
</protein>
<dbReference type="RefSeq" id="XP_019023487.1">
    <property type="nucleotide sequence ID" value="XM_019167765.1"/>
</dbReference>
<comment type="caution">
    <text evidence="2">The sequence shown here is derived from an EMBL/GenBank/DDBJ whole genome shotgun (WGS) entry which is preliminary data.</text>
</comment>
<dbReference type="Proteomes" id="UP000033140">
    <property type="component" value="Unassembled WGS sequence"/>
</dbReference>
<dbReference type="EMBL" id="BACD03000086">
    <property type="protein sequence ID" value="GAO52768.1"/>
    <property type="molecule type" value="Genomic_DNA"/>
</dbReference>
<feature type="compositionally biased region" description="Polar residues" evidence="1">
    <location>
        <begin position="89"/>
        <end position="102"/>
    </location>
</feature>
<reference evidence="2 3" key="3">
    <citation type="journal article" date="2015" name="Genome Announc.">
        <title>Draft Genome Sequence of the Archiascomycetous Yeast Saitoella complicata.</title>
        <authorList>
            <person name="Yamauchi K."/>
            <person name="Kondo S."/>
            <person name="Hamamoto M."/>
            <person name="Takahashi Y."/>
            <person name="Ogura Y."/>
            <person name="Hayashi T."/>
            <person name="Nishida H."/>
        </authorList>
    </citation>
    <scope>NUCLEOTIDE SEQUENCE [LARGE SCALE GENOMIC DNA]</scope>
    <source>
        <strain evidence="2 3">NRRL Y-17804</strain>
    </source>
</reference>
<keyword evidence="3" id="KW-1185">Reference proteome</keyword>
<feature type="region of interest" description="Disordered" evidence="1">
    <location>
        <begin position="84"/>
        <end position="120"/>
    </location>
</feature>
<gene>
    <name evidence="2" type="ORF">G7K_6836-t1</name>
</gene>
<name>A0A0E9NSL0_SAICN</name>
<accession>A0A0E9NSL0</accession>
<reference evidence="2 3" key="2">
    <citation type="journal article" date="2014" name="J. Gen. Appl. Microbiol.">
        <title>The early diverging ascomycetous budding yeast Saitoella complicata has three histone deacetylases belonging to the Clr6, Hos2, and Rpd3 lineages.</title>
        <authorList>
            <person name="Nishida H."/>
            <person name="Matsumoto T."/>
            <person name="Kondo S."/>
            <person name="Hamamoto M."/>
            <person name="Yoshikawa H."/>
        </authorList>
    </citation>
    <scope>NUCLEOTIDE SEQUENCE [LARGE SCALE GENOMIC DNA]</scope>
    <source>
        <strain evidence="2 3">NRRL Y-17804</strain>
    </source>
</reference>
<evidence type="ECO:0000256" key="1">
    <source>
        <dbReference type="SAM" id="MobiDB-lite"/>
    </source>
</evidence>
<proteinExistence type="predicted"/>
<sequence>MSTSTSQPLDPSRPPTLTVEQAAELNGLVEAALTLVGTTAGQSGLTQDELALRRSEARDATIAQYLAQRGLPESTDMFALNNPLPTEVTLPTQSPMTQQVPGQQPFGDQHTFTQQPSVSQQVPQQQVPLQQPPSMFVPPMTGAQPIPCNVIFLF</sequence>